<dbReference type="AlphaFoldDB" id="A0A8X6VK26"/>
<accession>A0A8X6VK26</accession>
<comment type="caution">
    <text evidence="1">The sequence shown here is derived from an EMBL/GenBank/DDBJ whole genome shotgun (WGS) entry which is preliminary data.</text>
</comment>
<name>A0A8X6VK26_TRICX</name>
<dbReference type="Proteomes" id="UP000887159">
    <property type="component" value="Unassembled WGS sequence"/>
</dbReference>
<sequence>MVLKDTANDGHLALCHDEFRGPRSDYVRQVALTTTCRPSEKTITSACRDQQVWSAMGQMHDVDQALSPLIAAGLKLRSYRVMVGKAKMLSGQRTVMKPTAFTPELP</sequence>
<gene>
    <name evidence="1" type="ORF">TNCV_1283691</name>
</gene>
<keyword evidence="2" id="KW-1185">Reference proteome</keyword>
<evidence type="ECO:0000313" key="2">
    <source>
        <dbReference type="Proteomes" id="UP000887159"/>
    </source>
</evidence>
<organism evidence="1 2">
    <name type="scientific">Trichonephila clavipes</name>
    <name type="common">Golden silk orbweaver</name>
    <name type="synonym">Nephila clavipes</name>
    <dbReference type="NCBI Taxonomy" id="2585209"/>
    <lineage>
        <taxon>Eukaryota</taxon>
        <taxon>Metazoa</taxon>
        <taxon>Ecdysozoa</taxon>
        <taxon>Arthropoda</taxon>
        <taxon>Chelicerata</taxon>
        <taxon>Arachnida</taxon>
        <taxon>Araneae</taxon>
        <taxon>Araneomorphae</taxon>
        <taxon>Entelegynae</taxon>
        <taxon>Araneoidea</taxon>
        <taxon>Nephilidae</taxon>
        <taxon>Trichonephila</taxon>
    </lineage>
</organism>
<dbReference type="EMBL" id="BMAU01021335">
    <property type="protein sequence ID" value="GFY15724.1"/>
    <property type="molecule type" value="Genomic_DNA"/>
</dbReference>
<reference evidence="1" key="1">
    <citation type="submission" date="2020-08" db="EMBL/GenBank/DDBJ databases">
        <title>Multicomponent nature underlies the extraordinary mechanical properties of spider dragline silk.</title>
        <authorList>
            <person name="Kono N."/>
            <person name="Nakamura H."/>
            <person name="Mori M."/>
            <person name="Yoshida Y."/>
            <person name="Ohtoshi R."/>
            <person name="Malay A.D."/>
            <person name="Moran D.A.P."/>
            <person name="Tomita M."/>
            <person name="Numata K."/>
            <person name="Arakawa K."/>
        </authorList>
    </citation>
    <scope>NUCLEOTIDE SEQUENCE</scope>
</reference>
<evidence type="ECO:0000313" key="1">
    <source>
        <dbReference type="EMBL" id="GFY15724.1"/>
    </source>
</evidence>
<proteinExistence type="predicted"/>
<protein>
    <submittedName>
        <fullName evidence="1">Uncharacterized protein</fullName>
    </submittedName>
</protein>